<dbReference type="PROSITE" id="PS00902">
    <property type="entry name" value="GLUTAMATE_5_KINASE"/>
    <property type="match status" value="1"/>
</dbReference>
<organism evidence="21">
    <name type="scientific">Enterobius vermicularis</name>
    <name type="common">Human pinworm</name>
    <dbReference type="NCBI Taxonomy" id="51028"/>
    <lineage>
        <taxon>Eukaryota</taxon>
        <taxon>Metazoa</taxon>
        <taxon>Ecdysozoa</taxon>
        <taxon>Nematoda</taxon>
        <taxon>Chromadorea</taxon>
        <taxon>Rhabditida</taxon>
        <taxon>Spirurina</taxon>
        <taxon>Oxyuridomorpha</taxon>
        <taxon>Oxyuroidea</taxon>
        <taxon>Oxyuridae</taxon>
        <taxon>Enterobius</taxon>
    </lineage>
</organism>
<sequence>MLRNGGGLLRRLVRRLSSSIPKDPKSGLPAIQDLKKHIIRDAHGNYDPSTFRARHTTLKTRADLKNAQRIIVKMGSAVITRDDECGLALGRLASIVEQVSELQQIGRQMLIVSSGAVAFGRQKLRHELVMSLSMRQTLRGPAGIQTDKRACAASGMPGLMSLYEQLFQQYGVTVAQVLLTKPDIEDDQRRNHLKSTIESLLNLNIIPIVNANDAVAPDPKQNAHISDNDSLAAKLAVTINADLLVILSNVSGLYTGPPGLEGSRLIHTYSPFENTGVVFGENSKFGTGGMESKVAACAAALQKGVATVITSGMDPSAITSTIAGKKVGTLFTQSTSCEGPPIEEVATKCRENGRMLQMLTNEDRANIIKHLADLMVSRQKIIMDANRLDITNAEKNGLERQLLSRLKLTEAKLESLHAGLYTIAETAKTLIGRTIKKVRIAEELILEQISVPIGTILVIFESRPDCLPQVAGLSIASGNSLLLKGGREAEETNRVLHSLVQEALGTHGYGVRDAVTLIRSREEVADLLQLDDLIDLVIPRGSAELVKNMQLLSKRIPVLGHSEGICHVYVDKDVDEKMALQIVRDSKCDYPSACNAAETILIHKDHLKTRFFDDLCGMLKSEGATLQLGPPAAESLKYEYNRLECTLEIVDSVEDAVKHIIRYGSGHTDSIATSDESTADYFLKHVDSACVFHNASTRFSDGYRFGLGAEVGISTGRIHARGPVGVEGLLTTKWILRGNGHAVGDFTNGKYHYIHEILDTKDKVKVLQQKVKDRAAAQAN</sequence>
<dbReference type="PRINTS" id="PR00474">
    <property type="entry name" value="GLU5KINASE"/>
</dbReference>
<dbReference type="InterPro" id="IPR000965">
    <property type="entry name" value="GPR_dom"/>
</dbReference>
<dbReference type="InterPro" id="IPR020593">
    <property type="entry name" value="G-glutamylP_reductase_CS"/>
</dbReference>
<dbReference type="InterPro" id="IPR016163">
    <property type="entry name" value="Ald_DH_C"/>
</dbReference>
<reference evidence="19 20" key="2">
    <citation type="submission" date="2018-10" db="EMBL/GenBank/DDBJ databases">
        <authorList>
            <consortium name="Pathogen Informatics"/>
        </authorList>
    </citation>
    <scope>NUCLEOTIDE SEQUENCE [LARGE SCALE GENOMIC DNA]</scope>
</reference>
<evidence type="ECO:0000256" key="15">
    <source>
        <dbReference type="ARBA" id="ARBA00049024"/>
    </source>
</evidence>
<dbReference type="Pfam" id="PF00696">
    <property type="entry name" value="AA_kinase"/>
    <property type="match status" value="1"/>
</dbReference>
<dbReference type="GO" id="GO:0005524">
    <property type="term" value="F:ATP binding"/>
    <property type="evidence" value="ECO:0007669"/>
    <property type="project" value="UniProtKB-UniRule"/>
</dbReference>
<comment type="catalytic activity">
    <reaction evidence="15 17">
        <text>L-glutamate 5-semialdehyde + phosphate + NADP(+) = L-glutamyl 5-phosphate + NADPH + H(+)</text>
        <dbReference type="Rhea" id="RHEA:19541"/>
        <dbReference type="ChEBI" id="CHEBI:15378"/>
        <dbReference type="ChEBI" id="CHEBI:43474"/>
        <dbReference type="ChEBI" id="CHEBI:57783"/>
        <dbReference type="ChEBI" id="CHEBI:58066"/>
        <dbReference type="ChEBI" id="CHEBI:58274"/>
        <dbReference type="ChEBI" id="CHEBI:58349"/>
        <dbReference type="EC" id="1.2.1.41"/>
    </reaction>
</comment>
<dbReference type="InterPro" id="IPR041744">
    <property type="entry name" value="G5K_ProBA"/>
</dbReference>
<dbReference type="InterPro" id="IPR005766">
    <property type="entry name" value="P5_carboxy_syn"/>
</dbReference>
<keyword evidence="10 17" id="KW-0418">Kinase</keyword>
<evidence type="ECO:0000256" key="2">
    <source>
        <dbReference type="ARBA" id="ARBA00005185"/>
    </source>
</evidence>
<dbReference type="CDD" id="cd04256">
    <property type="entry name" value="AAK_P5CS_ProBA"/>
    <property type="match status" value="1"/>
</dbReference>
<dbReference type="PANTHER" id="PTHR11063:SF8">
    <property type="entry name" value="DELTA-1-PYRROLINE-5-CARBOXYLATE SYNTHASE"/>
    <property type="match status" value="1"/>
</dbReference>
<dbReference type="InterPro" id="IPR016162">
    <property type="entry name" value="Ald_DH_N"/>
</dbReference>
<evidence type="ECO:0000256" key="13">
    <source>
        <dbReference type="ARBA" id="ARBA00023002"/>
    </source>
</evidence>
<evidence type="ECO:0000256" key="4">
    <source>
        <dbReference type="ARBA" id="ARBA00009302"/>
    </source>
</evidence>
<dbReference type="GO" id="GO:0004349">
    <property type="term" value="F:glutamate 5-kinase activity"/>
    <property type="evidence" value="ECO:0007669"/>
    <property type="project" value="UniProtKB-UniRule"/>
</dbReference>
<dbReference type="SUPFAM" id="SSF53633">
    <property type="entry name" value="Carbamate kinase-like"/>
    <property type="match status" value="1"/>
</dbReference>
<dbReference type="EMBL" id="UXUI01007201">
    <property type="protein sequence ID" value="VDD86214.1"/>
    <property type="molecule type" value="Genomic_DNA"/>
</dbReference>
<evidence type="ECO:0000256" key="9">
    <source>
        <dbReference type="ARBA" id="ARBA00022741"/>
    </source>
</evidence>
<evidence type="ECO:0000256" key="8">
    <source>
        <dbReference type="ARBA" id="ARBA00022679"/>
    </source>
</evidence>
<comment type="similarity">
    <text evidence="4 17">In the N-terminal section; belongs to the glutamate 5-kinase family.</text>
</comment>
<dbReference type="NCBIfam" id="TIGR01092">
    <property type="entry name" value="P5CS"/>
    <property type="match status" value="1"/>
</dbReference>
<dbReference type="HAMAP" id="MF_00456">
    <property type="entry name" value="ProB"/>
    <property type="match status" value="1"/>
</dbReference>
<dbReference type="EC" id="2.7.2.11" evidence="17"/>
<dbReference type="NCBIfam" id="TIGR01027">
    <property type="entry name" value="proB"/>
    <property type="match status" value="1"/>
</dbReference>
<comment type="catalytic activity">
    <reaction evidence="16 17">
        <text>L-glutamate + ATP = L-glutamyl 5-phosphate + ADP</text>
        <dbReference type="Rhea" id="RHEA:14877"/>
        <dbReference type="ChEBI" id="CHEBI:29985"/>
        <dbReference type="ChEBI" id="CHEBI:30616"/>
        <dbReference type="ChEBI" id="CHEBI:58274"/>
        <dbReference type="ChEBI" id="CHEBI:456216"/>
        <dbReference type="EC" id="2.7.2.11"/>
    </reaction>
</comment>
<evidence type="ECO:0000313" key="20">
    <source>
        <dbReference type="Proteomes" id="UP000274131"/>
    </source>
</evidence>
<comment type="pathway">
    <text evidence="1 17">Amino-acid biosynthesis; L-proline biosynthesis; L-glutamate 5-semialdehyde from L-glutamate: step 2/2.</text>
</comment>
<gene>
    <name evidence="19" type="ORF">EVEC_LOCUS1357</name>
</gene>
<feature type="domain" description="Aspartate/glutamate/uridylate kinase" evidence="18">
    <location>
        <begin position="69"/>
        <end position="309"/>
    </location>
</feature>
<dbReference type="PROSITE" id="PS01223">
    <property type="entry name" value="PROA"/>
    <property type="match status" value="1"/>
</dbReference>
<dbReference type="InterPro" id="IPR005715">
    <property type="entry name" value="Glu_5kinase/COase_Synthase"/>
</dbReference>
<protein>
    <recommendedName>
        <fullName evidence="17">Delta-1-pyrroline-5-carboxylate synthase</fullName>
    </recommendedName>
    <domain>
        <recommendedName>
            <fullName evidence="17">Glutamate 5-kinase</fullName>
            <shortName evidence="17">GK</shortName>
            <ecNumber evidence="17">2.7.2.11</ecNumber>
        </recommendedName>
        <alternativeName>
            <fullName evidence="17">Gamma-glutamyl kinase</fullName>
        </alternativeName>
    </domain>
    <domain>
        <recommendedName>
            <fullName evidence="17">Gamma-glutamyl phosphate reductase</fullName>
            <shortName evidence="17">GPR</shortName>
            <ecNumber evidence="17">1.2.1.41</ecNumber>
        </recommendedName>
        <alternativeName>
            <fullName evidence="17">Glutamate-5-semialdehyde dehydrogenase</fullName>
        </alternativeName>
        <alternativeName>
            <fullName evidence="17">Glutamyl-gamma-semialdehyde dehydrogenase</fullName>
        </alternativeName>
    </domain>
</protein>
<dbReference type="GO" id="GO:0005739">
    <property type="term" value="C:mitochondrion"/>
    <property type="evidence" value="ECO:0007669"/>
    <property type="project" value="UniProtKB-UniRule"/>
</dbReference>
<dbReference type="GO" id="GO:0004350">
    <property type="term" value="F:glutamate-5-semialdehyde dehydrogenase activity"/>
    <property type="evidence" value="ECO:0007669"/>
    <property type="project" value="UniProtKB-UniRule"/>
</dbReference>
<evidence type="ECO:0000313" key="21">
    <source>
        <dbReference type="WBParaSite" id="EVEC_0000164901-mRNA-1"/>
    </source>
</evidence>
<dbReference type="InterPro" id="IPR001057">
    <property type="entry name" value="Glu/AcGlu_kinase"/>
</dbReference>
<evidence type="ECO:0000259" key="18">
    <source>
        <dbReference type="Pfam" id="PF00696"/>
    </source>
</evidence>
<dbReference type="WBParaSite" id="EVEC_0000164901-mRNA-1">
    <property type="protein sequence ID" value="EVEC_0000164901-mRNA-1"/>
    <property type="gene ID" value="EVEC_0000164901"/>
</dbReference>
<comment type="similarity">
    <text evidence="3 17">In the C-terminal section; belongs to the gamma-glutamyl phosphate reductase family.</text>
</comment>
<dbReference type="OrthoDB" id="1934954at2759"/>
<proteinExistence type="inferred from homology"/>
<dbReference type="UniPathway" id="UPA00098">
    <property type="reaction ID" value="UER00359"/>
</dbReference>
<evidence type="ECO:0000256" key="5">
    <source>
        <dbReference type="ARBA" id="ARBA00022490"/>
    </source>
</evidence>
<dbReference type="HAMAP" id="MF_00412">
    <property type="entry name" value="ProA"/>
    <property type="match status" value="1"/>
</dbReference>
<dbReference type="FunFam" id="3.40.1160.10:FF:000006">
    <property type="entry name" value="Glutamate 5-kinase"/>
    <property type="match status" value="1"/>
</dbReference>
<dbReference type="Gene3D" id="3.40.605.10">
    <property type="entry name" value="Aldehyde Dehydrogenase, Chain A, domain 1"/>
    <property type="match status" value="1"/>
</dbReference>
<evidence type="ECO:0000256" key="16">
    <source>
        <dbReference type="ARBA" id="ARBA00049141"/>
    </source>
</evidence>
<name>A0A0N4UW05_ENTVE</name>
<dbReference type="PIRSF" id="PIRSF036429">
    <property type="entry name" value="P5C_syn"/>
    <property type="match status" value="1"/>
</dbReference>
<reference evidence="21" key="1">
    <citation type="submission" date="2017-02" db="UniProtKB">
        <authorList>
            <consortium name="WormBaseParasite"/>
        </authorList>
    </citation>
    <scope>IDENTIFICATION</scope>
</reference>
<dbReference type="STRING" id="51028.A0A0N4UW05"/>
<evidence type="ECO:0000256" key="1">
    <source>
        <dbReference type="ARBA" id="ARBA00004985"/>
    </source>
</evidence>
<dbReference type="CDD" id="cd07079">
    <property type="entry name" value="ALDH_F18-19_ProA-GPR"/>
    <property type="match status" value="1"/>
</dbReference>
<keyword evidence="9 17" id="KW-0547">Nucleotide-binding</keyword>
<dbReference type="InterPro" id="IPR016161">
    <property type="entry name" value="Ald_DH/histidinol_DH"/>
</dbReference>
<dbReference type="InterPro" id="IPR019797">
    <property type="entry name" value="Glutamate_5-kinase_CS"/>
</dbReference>
<dbReference type="AlphaFoldDB" id="A0A0N4UW05"/>
<keyword evidence="20" id="KW-1185">Reference proteome</keyword>
<evidence type="ECO:0000256" key="17">
    <source>
        <dbReference type="PIRNR" id="PIRNR036429"/>
    </source>
</evidence>
<keyword evidence="5" id="KW-0963">Cytoplasm</keyword>
<evidence type="ECO:0000256" key="11">
    <source>
        <dbReference type="ARBA" id="ARBA00022840"/>
    </source>
</evidence>
<evidence type="ECO:0000256" key="3">
    <source>
        <dbReference type="ARBA" id="ARBA00006300"/>
    </source>
</evidence>
<keyword evidence="8 17" id="KW-0808">Transferase</keyword>
<dbReference type="NCBIfam" id="TIGR00407">
    <property type="entry name" value="proA"/>
    <property type="match status" value="1"/>
</dbReference>
<evidence type="ECO:0000256" key="6">
    <source>
        <dbReference type="ARBA" id="ARBA00022605"/>
    </source>
</evidence>
<evidence type="ECO:0000313" key="19">
    <source>
        <dbReference type="EMBL" id="VDD86214.1"/>
    </source>
</evidence>
<dbReference type="PANTHER" id="PTHR11063">
    <property type="entry name" value="GLUTAMATE SEMIALDEHYDE DEHYDROGENASE"/>
    <property type="match status" value="1"/>
</dbReference>
<keyword evidence="14" id="KW-0511">Multifunctional enzyme</keyword>
<dbReference type="EC" id="1.2.1.41" evidence="17"/>
<keyword evidence="6 17" id="KW-0028">Amino-acid biosynthesis</keyword>
<accession>A0A0N4UW05</accession>
<dbReference type="SUPFAM" id="SSF53720">
    <property type="entry name" value="ALDH-like"/>
    <property type="match status" value="1"/>
</dbReference>
<keyword evidence="11 17" id="KW-0067">ATP-binding</keyword>
<evidence type="ECO:0000256" key="14">
    <source>
        <dbReference type="ARBA" id="ARBA00023268"/>
    </source>
</evidence>
<keyword evidence="12 17" id="KW-0521">NADP</keyword>
<dbReference type="Gene3D" id="3.40.1160.10">
    <property type="entry name" value="Acetylglutamate kinase-like"/>
    <property type="match status" value="1"/>
</dbReference>
<keyword evidence="7 17" id="KW-0641">Proline biosynthesis</keyword>
<dbReference type="GO" id="GO:0055129">
    <property type="term" value="P:L-proline biosynthetic process"/>
    <property type="evidence" value="ECO:0007669"/>
    <property type="project" value="UniProtKB-UniRule"/>
</dbReference>
<dbReference type="NCBIfam" id="NF001221">
    <property type="entry name" value="PRK00197.1"/>
    <property type="match status" value="1"/>
</dbReference>
<dbReference type="InterPro" id="IPR001048">
    <property type="entry name" value="Asp/Glu/Uridylate_kinase"/>
</dbReference>
<evidence type="ECO:0000256" key="10">
    <source>
        <dbReference type="ARBA" id="ARBA00022777"/>
    </source>
</evidence>
<evidence type="ECO:0000256" key="12">
    <source>
        <dbReference type="ARBA" id="ARBA00022857"/>
    </source>
</evidence>
<keyword evidence="13 17" id="KW-0560">Oxidoreductase</keyword>
<dbReference type="Gene3D" id="3.40.309.10">
    <property type="entry name" value="Aldehyde Dehydrogenase, Chain A, domain 2"/>
    <property type="match status" value="1"/>
</dbReference>
<dbReference type="InterPro" id="IPR036393">
    <property type="entry name" value="AceGlu_kinase-like_sf"/>
</dbReference>
<evidence type="ECO:0000256" key="7">
    <source>
        <dbReference type="ARBA" id="ARBA00022650"/>
    </source>
</evidence>
<comment type="pathway">
    <text evidence="2 17">Amino-acid biosynthesis; L-proline biosynthesis; L-glutamate 5-semialdehyde from L-glutamate: step 1/2.</text>
</comment>
<dbReference type="Proteomes" id="UP000274131">
    <property type="component" value="Unassembled WGS sequence"/>
</dbReference>